<reference evidence="2 3" key="1">
    <citation type="journal article" date="2021" name="BMC Genomics">
        <title>Datura genome reveals duplications of psychoactive alkaloid biosynthetic genes and high mutation rate following tissue culture.</title>
        <authorList>
            <person name="Rajewski A."/>
            <person name="Carter-House D."/>
            <person name="Stajich J."/>
            <person name="Litt A."/>
        </authorList>
    </citation>
    <scope>NUCLEOTIDE SEQUENCE [LARGE SCALE GENOMIC DNA]</scope>
    <source>
        <strain evidence="2">AR-01</strain>
    </source>
</reference>
<evidence type="ECO:0000313" key="2">
    <source>
        <dbReference type="EMBL" id="MCE0480573.1"/>
    </source>
</evidence>
<name>A0ABS8VIE3_DATST</name>
<dbReference type="EMBL" id="JACEIK010005040">
    <property type="protein sequence ID" value="MCE0480573.1"/>
    <property type="molecule type" value="Genomic_DNA"/>
</dbReference>
<evidence type="ECO:0000256" key="1">
    <source>
        <dbReference type="SAM" id="Phobius"/>
    </source>
</evidence>
<keyword evidence="3" id="KW-1185">Reference proteome</keyword>
<feature type="transmembrane region" description="Helical" evidence="1">
    <location>
        <begin position="65"/>
        <end position="84"/>
    </location>
</feature>
<accession>A0ABS8VIE3</accession>
<proteinExistence type="predicted"/>
<keyword evidence="1" id="KW-0472">Membrane</keyword>
<gene>
    <name evidence="2" type="ORF">HAX54_037573</name>
</gene>
<sequence>MCKDDLPRLRQHYGGAYNRSCRVLHIEVRGIIDWVRVILDISTKKGRSWKFMFPQQYKGYLAKRVWFGCLACVKLPLLIFTTLYPELILGGMVTQWLLVPKRWKTFELVDFNTKGISSGLLQCRRVRQAHKGIMSKILAMKDNDGEEALAGETVSFLPIATNGYRLEGTNGLIRPKSNEQFQSPGSSRAQFSFDYLRMSGRPPRD</sequence>
<keyword evidence="1" id="KW-1133">Transmembrane helix</keyword>
<comment type="caution">
    <text evidence="2">The sequence shown here is derived from an EMBL/GenBank/DDBJ whole genome shotgun (WGS) entry which is preliminary data.</text>
</comment>
<keyword evidence="1" id="KW-0812">Transmembrane</keyword>
<evidence type="ECO:0000313" key="3">
    <source>
        <dbReference type="Proteomes" id="UP000823775"/>
    </source>
</evidence>
<protein>
    <submittedName>
        <fullName evidence="2">Uncharacterized protein</fullName>
    </submittedName>
</protein>
<dbReference type="Proteomes" id="UP000823775">
    <property type="component" value="Unassembled WGS sequence"/>
</dbReference>
<organism evidence="2 3">
    <name type="scientific">Datura stramonium</name>
    <name type="common">Jimsonweed</name>
    <name type="synonym">Common thornapple</name>
    <dbReference type="NCBI Taxonomy" id="4076"/>
    <lineage>
        <taxon>Eukaryota</taxon>
        <taxon>Viridiplantae</taxon>
        <taxon>Streptophyta</taxon>
        <taxon>Embryophyta</taxon>
        <taxon>Tracheophyta</taxon>
        <taxon>Spermatophyta</taxon>
        <taxon>Magnoliopsida</taxon>
        <taxon>eudicotyledons</taxon>
        <taxon>Gunneridae</taxon>
        <taxon>Pentapetalae</taxon>
        <taxon>asterids</taxon>
        <taxon>lamiids</taxon>
        <taxon>Solanales</taxon>
        <taxon>Solanaceae</taxon>
        <taxon>Solanoideae</taxon>
        <taxon>Datureae</taxon>
        <taxon>Datura</taxon>
    </lineage>
</organism>